<evidence type="ECO:0000256" key="6">
    <source>
        <dbReference type="ARBA" id="ARBA00022989"/>
    </source>
</evidence>
<dbReference type="Proteomes" id="UP000452141">
    <property type="component" value="Unassembled WGS sequence"/>
</dbReference>
<dbReference type="PANTHER" id="PTHR48090:SF8">
    <property type="entry name" value="GLYCOSYLTRANSFERASE CSBB-RELATED"/>
    <property type="match status" value="1"/>
</dbReference>
<dbReference type="InterPro" id="IPR001173">
    <property type="entry name" value="Glyco_trans_2-like"/>
</dbReference>
<keyword evidence="5 9" id="KW-0812">Transmembrane</keyword>
<feature type="transmembrane region" description="Helical" evidence="9">
    <location>
        <begin position="263"/>
        <end position="289"/>
    </location>
</feature>
<feature type="domain" description="Glycosyltransferase 2-like" evidence="10">
    <location>
        <begin position="5"/>
        <end position="168"/>
    </location>
</feature>
<evidence type="ECO:0000256" key="9">
    <source>
        <dbReference type="SAM" id="Phobius"/>
    </source>
</evidence>
<dbReference type="Pfam" id="PF00535">
    <property type="entry name" value="Glycos_transf_2"/>
    <property type="match status" value="1"/>
</dbReference>
<protein>
    <submittedName>
        <fullName evidence="11">Glycosyltransferase family 2 protein</fullName>
    </submittedName>
</protein>
<feature type="transmembrane region" description="Helical" evidence="9">
    <location>
        <begin position="230"/>
        <end position="251"/>
    </location>
</feature>
<keyword evidence="2" id="KW-1003">Cell membrane</keyword>
<evidence type="ECO:0000256" key="4">
    <source>
        <dbReference type="ARBA" id="ARBA00022679"/>
    </source>
</evidence>
<gene>
    <name evidence="11" type="ORF">FYJ61_05720</name>
</gene>
<dbReference type="InterPro" id="IPR029044">
    <property type="entry name" value="Nucleotide-diphossugar_trans"/>
</dbReference>
<dbReference type="CDD" id="cd04187">
    <property type="entry name" value="DPM1_like_bac"/>
    <property type="match status" value="1"/>
</dbReference>
<keyword evidence="4 11" id="KW-0808">Transferase</keyword>
<dbReference type="GO" id="GO:0016757">
    <property type="term" value="F:glycosyltransferase activity"/>
    <property type="evidence" value="ECO:0007669"/>
    <property type="project" value="UniProtKB-KW"/>
</dbReference>
<organism evidence="11 12">
    <name type="scientific">Lactobacillus equicursoris</name>
    <dbReference type="NCBI Taxonomy" id="420645"/>
    <lineage>
        <taxon>Bacteria</taxon>
        <taxon>Bacillati</taxon>
        <taxon>Bacillota</taxon>
        <taxon>Bacilli</taxon>
        <taxon>Lactobacillales</taxon>
        <taxon>Lactobacillaceae</taxon>
        <taxon>Lactobacillus</taxon>
    </lineage>
</organism>
<name>A0A844FNY7_9LACO</name>
<evidence type="ECO:0000313" key="11">
    <source>
        <dbReference type="EMBL" id="MST79963.1"/>
    </source>
</evidence>
<reference evidence="11 12" key="1">
    <citation type="submission" date="2019-08" db="EMBL/GenBank/DDBJ databases">
        <title>In-depth cultivation of the pig gut microbiome towards novel bacterial diversity and tailored functional studies.</title>
        <authorList>
            <person name="Wylensek D."/>
            <person name="Hitch T.C.A."/>
            <person name="Clavel T."/>
        </authorList>
    </citation>
    <scope>NUCLEOTIDE SEQUENCE [LARGE SCALE GENOMIC DNA]</scope>
    <source>
        <strain evidence="11 12">WCA-470BD-2E</strain>
    </source>
</reference>
<keyword evidence="3" id="KW-0328">Glycosyltransferase</keyword>
<evidence type="ECO:0000256" key="5">
    <source>
        <dbReference type="ARBA" id="ARBA00022692"/>
    </source>
</evidence>
<accession>A0A844FNY7</accession>
<proteinExistence type="inferred from homology"/>
<dbReference type="EMBL" id="VUMW01000013">
    <property type="protein sequence ID" value="MST79963.1"/>
    <property type="molecule type" value="Genomic_DNA"/>
</dbReference>
<comment type="caution">
    <text evidence="11">The sequence shown here is derived from an EMBL/GenBank/DDBJ whole genome shotgun (WGS) entry which is preliminary data.</text>
</comment>
<evidence type="ECO:0000313" key="12">
    <source>
        <dbReference type="Proteomes" id="UP000452141"/>
    </source>
</evidence>
<dbReference type="GO" id="GO:0005886">
    <property type="term" value="C:plasma membrane"/>
    <property type="evidence" value="ECO:0007669"/>
    <property type="project" value="UniProtKB-SubCell"/>
</dbReference>
<dbReference type="FunFam" id="3.90.550.10:FF:000079">
    <property type="entry name" value="Probable glycosyl transferase"/>
    <property type="match status" value="1"/>
</dbReference>
<keyword evidence="6 9" id="KW-1133">Transmembrane helix</keyword>
<dbReference type="InterPro" id="IPR050256">
    <property type="entry name" value="Glycosyltransferase_2"/>
</dbReference>
<dbReference type="RefSeq" id="WP_154486916.1">
    <property type="nucleotide sequence ID" value="NZ_VUMW01000013.1"/>
</dbReference>
<evidence type="ECO:0000256" key="1">
    <source>
        <dbReference type="ARBA" id="ARBA00004651"/>
    </source>
</evidence>
<dbReference type="Gene3D" id="3.90.550.10">
    <property type="entry name" value="Spore Coat Polysaccharide Biosynthesis Protein SpsA, Chain A"/>
    <property type="match status" value="1"/>
</dbReference>
<dbReference type="SUPFAM" id="SSF53448">
    <property type="entry name" value="Nucleotide-diphospho-sugar transferases"/>
    <property type="match status" value="1"/>
</dbReference>
<keyword evidence="7 9" id="KW-0472">Membrane</keyword>
<evidence type="ECO:0000259" key="10">
    <source>
        <dbReference type="Pfam" id="PF00535"/>
    </source>
</evidence>
<evidence type="ECO:0000256" key="2">
    <source>
        <dbReference type="ARBA" id="ARBA00022475"/>
    </source>
</evidence>
<sequence>MRKISIIVPCYNEEAALPLFYPVAKEVLEKLPDDYEIILVNDGSRDKTLEIMKDLAEKDPHVFYISFSRNFGKEAAMYAGFVNAHGDYVAVMDADLQDPPALLPEMIKILDSGEYDSVATRRENRTGEPPIRSWFAHKFYQIINKISDADVVDGARDFRLMRREMVDAIVEMSEYNRFSKGIFGWVGFKTYWLPYENVERVAGESKWNFWKLFKYAIDGIINFSLVPLTLSSWMGIFMTGVSFIMLLVVIIRRLLRGDPVAGWASLICVIIFIGGLIMLSLGVMGQYLAKVYMESKHRPHYISKESNIPDIKKID</sequence>
<evidence type="ECO:0000256" key="8">
    <source>
        <dbReference type="ARBA" id="ARBA00038152"/>
    </source>
</evidence>
<dbReference type="PANTHER" id="PTHR48090">
    <property type="entry name" value="UNDECAPRENYL-PHOSPHATE 4-DEOXY-4-FORMAMIDO-L-ARABINOSE TRANSFERASE-RELATED"/>
    <property type="match status" value="1"/>
</dbReference>
<comment type="subcellular location">
    <subcellularLocation>
        <location evidence="1">Cell membrane</location>
        <topology evidence="1">Multi-pass membrane protein</topology>
    </subcellularLocation>
</comment>
<dbReference type="AlphaFoldDB" id="A0A844FNY7"/>
<evidence type="ECO:0000256" key="7">
    <source>
        <dbReference type="ARBA" id="ARBA00023136"/>
    </source>
</evidence>
<evidence type="ECO:0000256" key="3">
    <source>
        <dbReference type="ARBA" id="ARBA00022676"/>
    </source>
</evidence>
<comment type="similarity">
    <text evidence="8">Belongs to the glycosyltransferase 2 family. GtrB subfamily.</text>
</comment>